<dbReference type="OrthoDB" id="14196at2"/>
<evidence type="ECO:0000313" key="5">
    <source>
        <dbReference type="Proteomes" id="UP000321580"/>
    </source>
</evidence>
<proteinExistence type="predicted"/>
<feature type="domain" description="PpiC" evidence="3">
    <location>
        <begin position="146"/>
        <end position="250"/>
    </location>
</feature>
<dbReference type="PANTHER" id="PTHR47245">
    <property type="entry name" value="PEPTIDYLPROLYL ISOMERASE"/>
    <property type="match status" value="1"/>
</dbReference>
<dbReference type="SUPFAM" id="SSF54534">
    <property type="entry name" value="FKBP-like"/>
    <property type="match status" value="2"/>
</dbReference>
<organism evidence="4 5">
    <name type="scientific">Phaeodactylibacter luteus</name>
    <dbReference type="NCBI Taxonomy" id="1564516"/>
    <lineage>
        <taxon>Bacteria</taxon>
        <taxon>Pseudomonadati</taxon>
        <taxon>Bacteroidota</taxon>
        <taxon>Saprospiria</taxon>
        <taxon>Saprospirales</taxon>
        <taxon>Haliscomenobacteraceae</taxon>
        <taxon>Phaeodactylibacter</taxon>
    </lineage>
</organism>
<dbReference type="Gene3D" id="3.10.50.40">
    <property type="match status" value="2"/>
</dbReference>
<keyword evidence="2" id="KW-0732">Signal</keyword>
<feature type="domain" description="PpiC" evidence="3">
    <location>
        <begin position="255"/>
        <end position="355"/>
    </location>
</feature>
<feature type="chain" id="PRO_5022829515" description="PpiC domain-containing protein" evidence="2">
    <location>
        <begin position="46"/>
        <end position="683"/>
    </location>
</feature>
<dbReference type="Proteomes" id="UP000321580">
    <property type="component" value="Unassembled WGS sequence"/>
</dbReference>
<dbReference type="InterPro" id="IPR050245">
    <property type="entry name" value="PrsA_foldase"/>
</dbReference>
<keyword evidence="1" id="KW-0697">Rotamase</keyword>
<dbReference type="PROSITE" id="PS50198">
    <property type="entry name" value="PPIC_PPIASE_2"/>
    <property type="match status" value="2"/>
</dbReference>
<dbReference type="InterPro" id="IPR000297">
    <property type="entry name" value="PPIase_PpiC"/>
</dbReference>
<keyword evidence="5" id="KW-1185">Reference proteome</keyword>
<evidence type="ECO:0000259" key="3">
    <source>
        <dbReference type="PROSITE" id="PS50198"/>
    </source>
</evidence>
<dbReference type="PANTHER" id="PTHR47245:SF2">
    <property type="entry name" value="PEPTIDYL-PROLYL CIS-TRANS ISOMERASE HP_0175-RELATED"/>
    <property type="match status" value="1"/>
</dbReference>
<name>A0A5C6RLF3_9BACT</name>
<keyword evidence="1" id="KW-0413">Isomerase</keyword>
<dbReference type="GO" id="GO:0003755">
    <property type="term" value="F:peptidyl-prolyl cis-trans isomerase activity"/>
    <property type="evidence" value="ECO:0007669"/>
    <property type="project" value="UniProtKB-KW"/>
</dbReference>
<reference evidence="4 5" key="1">
    <citation type="submission" date="2019-08" db="EMBL/GenBank/DDBJ databases">
        <title>Genome of Phaeodactylibacter luteus.</title>
        <authorList>
            <person name="Bowman J.P."/>
        </authorList>
    </citation>
    <scope>NUCLEOTIDE SEQUENCE [LARGE SCALE GENOMIC DNA]</scope>
    <source>
        <strain evidence="4 5">KCTC 42180</strain>
    </source>
</reference>
<dbReference type="PROSITE" id="PS01096">
    <property type="entry name" value="PPIC_PPIASE_1"/>
    <property type="match status" value="2"/>
</dbReference>
<dbReference type="AlphaFoldDB" id="A0A5C6RLF3"/>
<protein>
    <recommendedName>
        <fullName evidence="3">PpiC domain-containing protein</fullName>
    </recommendedName>
</protein>
<evidence type="ECO:0000256" key="1">
    <source>
        <dbReference type="PROSITE-ProRule" id="PRU00278"/>
    </source>
</evidence>
<dbReference type="Pfam" id="PF00639">
    <property type="entry name" value="Rotamase"/>
    <property type="match status" value="2"/>
</dbReference>
<evidence type="ECO:0000313" key="4">
    <source>
        <dbReference type="EMBL" id="TXB63083.1"/>
    </source>
</evidence>
<gene>
    <name evidence="4" type="ORF">FRY97_10505</name>
</gene>
<dbReference type="InterPro" id="IPR023058">
    <property type="entry name" value="PPIase_PpiC_CS"/>
</dbReference>
<dbReference type="InterPro" id="IPR046357">
    <property type="entry name" value="PPIase_dom_sf"/>
</dbReference>
<evidence type="ECO:0000256" key="2">
    <source>
        <dbReference type="SAM" id="SignalP"/>
    </source>
</evidence>
<dbReference type="EMBL" id="VOOR01000019">
    <property type="protein sequence ID" value="TXB63083.1"/>
    <property type="molecule type" value="Genomic_DNA"/>
</dbReference>
<sequence>MAKEGVGGSFKSARTKNIPSMNTAMFKQLLSFALALCLSATGIQAQNEDPVLFSVDGVPVAKSEFVYIYSKTNGKNADFSERSLKEYLDLYVKFKLKVAKAREMQLDTIPELMRELEGYRRQLADSYLIDKEVTEKLNREAYERVQQDVDISHILVAVGADAEEAAAEQARLKIMNAKKRIEQGAEFEAVAKEISDDKSAQNNGGHIGYVTALFPNGFYELEKAAYTAPIGELYGPLRTDAGFHLLMVHGRRAARGEIEAGHILIRTGDGVTSQAAKARIDSAYQALQNGADFEALAKAVSEDLRTAAKGGYIGFFGINQYSRDFEDAAFGLAEDGAYTQPVQTSVGWHIIRRVSLRGIQPYSIEKGRLENAVKKDNRFEQAKIAMVERIKKDADMKEYPKVLDAFASSLTDTFLTFRWRAPETPSGETLITFGEGYDVTLGDFTSYLERSSRQRLRMGRGKDVKEAVQELYTAFVDESAMRYEEKQLEAKYPDFKALMREYEEGILLFEATKMLVWDKASQDSVGLEKFFKRIRGKYRYGERAKTSIYKVANELSDQMDEIRAFMSTHTPEEVLAKYNTGEGYFPEIRHESKTLDKDLYPEFKNMEWKVGALSQSEPLPQSSVFKVIKIEEILEPRDKTLEEARGYVVADYQDYLEEEWVESLRKAYPVKINDEVFQSMIEK</sequence>
<feature type="signal peptide" evidence="2">
    <location>
        <begin position="1"/>
        <end position="45"/>
    </location>
</feature>
<accession>A0A5C6RLF3</accession>
<comment type="caution">
    <text evidence="4">The sequence shown here is derived from an EMBL/GenBank/DDBJ whole genome shotgun (WGS) entry which is preliminary data.</text>
</comment>